<evidence type="ECO:0000313" key="1">
    <source>
        <dbReference type="EMBL" id="MBX59714.1"/>
    </source>
</evidence>
<reference evidence="1" key="1">
    <citation type="submission" date="2018-02" db="EMBL/GenBank/DDBJ databases">
        <title>Rhizophora mucronata_Transcriptome.</title>
        <authorList>
            <person name="Meera S.P."/>
            <person name="Sreeshan A."/>
            <person name="Augustine A."/>
        </authorList>
    </citation>
    <scope>NUCLEOTIDE SEQUENCE</scope>
    <source>
        <tissue evidence="1">Leaf</tissue>
    </source>
</reference>
<organism evidence="1">
    <name type="scientific">Rhizophora mucronata</name>
    <name type="common">Asiatic mangrove</name>
    <dbReference type="NCBI Taxonomy" id="61149"/>
    <lineage>
        <taxon>Eukaryota</taxon>
        <taxon>Viridiplantae</taxon>
        <taxon>Streptophyta</taxon>
        <taxon>Embryophyta</taxon>
        <taxon>Tracheophyta</taxon>
        <taxon>Spermatophyta</taxon>
        <taxon>Magnoliopsida</taxon>
        <taxon>eudicotyledons</taxon>
        <taxon>Gunneridae</taxon>
        <taxon>Pentapetalae</taxon>
        <taxon>rosids</taxon>
        <taxon>fabids</taxon>
        <taxon>Malpighiales</taxon>
        <taxon>Rhizophoraceae</taxon>
        <taxon>Rhizophora</taxon>
    </lineage>
</organism>
<protein>
    <submittedName>
        <fullName evidence="1">Uncharacterized protein</fullName>
    </submittedName>
</protein>
<dbReference type="AlphaFoldDB" id="A0A2P2PY90"/>
<name>A0A2P2PY90_RHIMU</name>
<sequence length="24" mass="2945">MSLWSELVQFLTLKTWLSLQLFLF</sequence>
<accession>A0A2P2PY90</accession>
<dbReference type="EMBL" id="GGEC01079230">
    <property type="protein sequence ID" value="MBX59714.1"/>
    <property type="molecule type" value="Transcribed_RNA"/>
</dbReference>
<proteinExistence type="predicted"/>